<keyword evidence="2" id="KW-1185">Reference proteome</keyword>
<dbReference type="AlphaFoldDB" id="A0AAV4P526"/>
<dbReference type="EMBL" id="BPLR01021548">
    <property type="protein sequence ID" value="GIX91034.1"/>
    <property type="molecule type" value="Genomic_DNA"/>
</dbReference>
<comment type="caution">
    <text evidence="1">The sequence shown here is derived from an EMBL/GenBank/DDBJ whole genome shotgun (WGS) entry which is preliminary data.</text>
</comment>
<accession>A0AAV4P526</accession>
<evidence type="ECO:0000313" key="1">
    <source>
        <dbReference type="EMBL" id="GIX91034.1"/>
    </source>
</evidence>
<dbReference type="Proteomes" id="UP001054945">
    <property type="component" value="Unassembled WGS sequence"/>
</dbReference>
<gene>
    <name evidence="1" type="ORF">CEXT_692891</name>
</gene>
<proteinExistence type="predicted"/>
<reference evidence="1 2" key="1">
    <citation type="submission" date="2021-06" db="EMBL/GenBank/DDBJ databases">
        <title>Caerostris extrusa draft genome.</title>
        <authorList>
            <person name="Kono N."/>
            <person name="Arakawa K."/>
        </authorList>
    </citation>
    <scope>NUCLEOTIDE SEQUENCE [LARGE SCALE GENOMIC DNA]</scope>
</reference>
<protein>
    <submittedName>
        <fullName evidence="1">Uncharacterized protein</fullName>
    </submittedName>
</protein>
<sequence>MPCFKKKISFDDIIHNYKSERGHTKLRISGMVAQWAAITGNRKDNASVSSGLIRQRDNYMKGVTPTLYSKPLGVISRPIWRQKLDVTSPFPLLEAHNWETEGVIRYKQKNKSHLMGGYGSNEFRPLTTTS</sequence>
<name>A0AAV4P526_CAEEX</name>
<evidence type="ECO:0000313" key="2">
    <source>
        <dbReference type="Proteomes" id="UP001054945"/>
    </source>
</evidence>
<organism evidence="1 2">
    <name type="scientific">Caerostris extrusa</name>
    <name type="common">Bark spider</name>
    <name type="synonym">Caerostris bankana</name>
    <dbReference type="NCBI Taxonomy" id="172846"/>
    <lineage>
        <taxon>Eukaryota</taxon>
        <taxon>Metazoa</taxon>
        <taxon>Ecdysozoa</taxon>
        <taxon>Arthropoda</taxon>
        <taxon>Chelicerata</taxon>
        <taxon>Arachnida</taxon>
        <taxon>Araneae</taxon>
        <taxon>Araneomorphae</taxon>
        <taxon>Entelegynae</taxon>
        <taxon>Araneoidea</taxon>
        <taxon>Araneidae</taxon>
        <taxon>Caerostris</taxon>
    </lineage>
</organism>